<proteinExistence type="predicted"/>
<dbReference type="GeneID" id="37072648"/>
<evidence type="ECO:0000313" key="2">
    <source>
        <dbReference type="Proteomes" id="UP000248349"/>
    </source>
</evidence>
<reference evidence="1 2" key="1">
    <citation type="submission" date="2016-12" db="EMBL/GenBank/DDBJ databases">
        <title>The genomes of Aspergillus section Nigri reveals drivers in fungal speciation.</title>
        <authorList>
            <consortium name="DOE Joint Genome Institute"/>
            <person name="Vesth T.C."/>
            <person name="Nybo J."/>
            <person name="Theobald S."/>
            <person name="Brandl J."/>
            <person name="Frisvad J.C."/>
            <person name="Nielsen K.F."/>
            <person name="Lyhne E.K."/>
            <person name="Kogle M.E."/>
            <person name="Kuo A."/>
            <person name="Riley R."/>
            <person name="Clum A."/>
            <person name="Nolan M."/>
            <person name="Lipzen A."/>
            <person name="Salamov A."/>
            <person name="Henrissat B."/>
            <person name="Wiebenga A."/>
            <person name="De Vries R.P."/>
            <person name="Grigoriev I.V."/>
            <person name="Mortensen U.H."/>
            <person name="Andersen M.R."/>
            <person name="Baker S.E."/>
        </authorList>
    </citation>
    <scope>NUCLEOTIDE SEQUENCE [LARGE SCALE GENOMIC DNA]</scope>
    <source>
        <strain evidence="1 2">JOP 1030-1</strain>
    </source>
</reference>
<evidence type="ECO:0000313" key="1">
    <source>
        <dbReference type="EMBL" id="PYH46299.1"/>
    </source>
</evidence>
<organism evidence="1 2">
    <name type="scientific">Aspergillus saccharolyticus JOP 1030-1</name>
    <dbReference type="NCBI Taxonomy" id="1450539"/>
    <lineage>
        <taxon>Eukaryota</taxon>
        <taxon>Fungi</taxon>
        <taxon>Dikarya</taxon>
        <taxon>Ascomycota</taxon>
        <taxon>Pezizomycotina</taxon>
        <taxon>Eurotiomycetes</taxon>
        <taxon>Eurotiomycetidae</taxon>
        <taxon>Eurotiales</taxon>
        <taxon>Aspergillaceae</taxon>
        <taxon>Aspergillus</taxon>
        <taxon>Aspergillus subgen. Circumdati</taxon>
    </lineage>
</organism>
<dbReference type="STRING" id="1450539.A0A318ZFT2"/>
<dbReference type="EMBL" id="KZ821228">
    <property type="protein sequence ID" value="PYH46299.1"/>
    <property type="molecule type" value="Genomic_DNA"/>
</dbReference>
<dbReference type="AlphaFoldDB" id="A0A318ZFT2"/>
<name>A0A318ZFT2_9EURO</name>
<dbReference type="RefSeq" id="XP_025432281.1">
    <property type="nucleotide sequence ID" value="XM_025571420.1"/>
</dbReference>
<gene>
    <name evidence="1" type="ORF">BP01DRAFT_27800</name>
</gene>
<dbReference type="Proteomes" id="UP000248349">
    <property type="component" value="Unassembled WGS sequence"/>
</dbReference>
<sequence length="115" mass="13533">MRWLRCETRSRRDDCLIRSAAARDHTKVSIHARVNRGKYLSPEKTTKSGGRWRGISVGFFFDDNGRFLYEDLIHSHKFDDTAPFLMGEEREAFLDLVWVMLVRHQGCRKKNHAHS</sequence>
<protein>
    <submittedName>
        <fullName evidence="1">Uncharacterized protein</fullName>
    </submittedName>
</protein>
<accession>A0A318ZFT2</accession>
<dbReference type="OrthoDB" id="5979581at2759"/>
<keyword evidence="2" id="KW-1185">Reference proteome</keyword>